<gene>
    <name evidence="2" type="ORF">L596_006298</name>
</gene>
<evidence type="ECO:0000313" key="2">
    <source>
        <dbReference type="EMBL" id="TMS39830.1"/>
    </source>
</evidence>
<feature type="compositionally biased region" description="Polar residues" evidence="1">
    <location>
        <begin position="44"/>
        <end position="61"/>
    </location>
</feature>
<accession>A0A4U8V1N0</accession>
<reference evidence="2" key="2">
    <citation type="journal article" date="2015" name="Genome Biol.">
        <title>Comparative genomics of Steinernema reveals deeply conserved gene regulatory networks.</title>
        <authorList>
            <person name="Dillman A.R."/>
            <person name="Macchietto M."/>
            <person name="Porter C.F."/>
            <person name="Rogers A."/>
            <person name="Williams B."/>
            <person name="Antoshechkin I."/>
            <person name="Lee M.M."/>
            <person name="Goodwin Z."/>
            <person name="Lu X."/>
            <person name="Lewis E.E."/>
            <person name="Goodrich-Blair H."/>
            <person name="Stock S.P."/>
            <person name="Adams B.J."/>
            <person name="Sternberg P.W."/>
            <person name="Mortazavi A."/>
        </authorList>
    </citation>
    <scope>NUCLEOTIDE SEQUENCE [LARGE SCALE GENOMIC DNA]</scope>
    <source>
        <strain evidence="2">ALL</strain>
    </source>
</reference>
<feature type="region of interest" description="Disordered" evidence="1">
    <location>
        <begin position="33"/>
        <end position="78"/>
    </location>
</feature>
<proteinExistence type="predicted"/>
<dbReference type="EMBL" id="AZBU02000001">
    <property type="protein sequence ID" value="TMS39830.1"/>
    <property type="molecule type" value="Genomic_DNA"/>
</dbReference>
<sequence>MKATHGLVFYDVGLIIIPKPFRARLALKHFCPQKPLKRNKPHQRLQQPPITYSLPRTHSQNPPKPPFPNSRLKSISKM</sequence>
<protein>
    <submittedName>
        <fullName evidence="2">Uncharacterized protein</fullName>
    </submittedName>
</protein>
<name>A0A4U8V1N0_STECR</name>
<organism evidence="2">
    <name type="scientific">Steinernema carpocapsae</name>
    <name type="common">Entomopathogenic nematode</name>
    <dbReference type="NCBI Taxonomy" id="34508"/>
    <lineage>
        <taxon>Eukaryota</taxon>
        <taxon>Metazoa</taxon>
        <taxon>Ecdysozoa</taxon>
        <taxon>Nematoda</taxon>
        <taxon>Chromadorea</taxon>
        <taxon>Rhabditida</taxon>
        <taxon>Tylenchina</taxon>
        <taxon>Panagrolaimomorpha</taxon>
        <taxon>Strongyloidoidea</taxon>
        <taxon>Steinernematidae</taxon>
        <taxon>Steinernema</taxon>
    </lineage>
</organism>
<evidence type="ECO:0000256" key="1">
    <source>
        <dbReference type="SAM" id="MobiDB-lite"/>
    </source>
</evidence>
<reference evidence="2" key="1">
    <citation type="submission" date="2013-11" db="EMBL/GenBank/DDBJ databases">
        <authorList>
            <person name="Sternberg P."/>
            <person name="Dillman A."/>
            <person name="Macchietto M."/>
        </authorList>
    </citation>
    <scope>NUCLEOTIDE SEQUENCE</scope>
    <source>
        <strain evidence="2">ALL</strain>
    </source>
</reference>
<comment type="caution">
    <text evidence="2">The sequence shown here is derived from an EMBL/GenBank/DDBJ whole genome shotgun (WGS) entry which is preliminary data.</text>
</comment>
<reference evidence="2" key="3">
    <citation type="journal article" date="2019" name="G3 (Bethesda)">
        <title>Hybrid Assembly of the Genome of the Entomopathogenic Nematode Steinernema carpocapsae Identifies the X-Chromosome.</title>
        <authorList>
            <person name="Serra L."/>
            <person name="Macchietto M."/>
            <person name="Macias-Munoz A."/>
            <person name="McGill C.J."/>
            <person name="Rodriguez I.M."/>
            <person name="Rodriguez B."/>
            <person name="Murad R."/>
            <person name="Mortazavi A."/>
        </authorList>
    </citation>
    <scope>NUCLEOTIDE SEQUENCE [LARGE SCALE GENOMIC DNA]</scope>
    <source>
        <strain evidence="2">ALL</strain>
    </source>
</reference>
<dbReference type="AlphaFoldDB" id="A0A4U8V1N0"/>